<proteinExistence type="predicted"/>
<organism evidence="1 2">
    <name type="scientific">Dermacentor silvarum</name>
    <name type="common">Tick</name>
    <dbReference type="NCBI Taxonomy" id="543639"/>
    <lineage>
        <taxon>Eukaryota</taxon>
        <taxon>Metazoa</taxon>
        <taxon>Ecdysozoa</taxon>
        <taxon>Arthropoda</taxon>
        <taxon>Chelicerata</taxon>
        <taxon>Arachnida</taxon>
        <taxon>Acari</taxon>
        <taxon>Parasitiformes</taxon>
        <taxon>Ixodida</taxon>
        <taxon>Ixodoidea</taxon>
        <taxon>Ixodidae</taxon>
        <taxon>Rhipicephalinae</taxon>
        <taxon>Dermacentor</taxon>
    </lineage>
</organism>
<gene>
    <name evidence="1" type="ORF">HPB49_004221</name>
</gene>
<evidence type="ECO:0000313" key="1">
    <source>
        <dbReference type="EMBL" id="KAH7978011.1"/>
    </source>
</evidence>
<protein>
    <submittedName>
        <fullName evidence="1">Uncharacterized protein</fullName>
    </submittedName>
</protein>
<dbReference type="Proteomes" id="UP000821865">
    <property type="component" value="Chromosome 1"/>
</dbReference>
<keyword evidence="2" id="KW-1185">Reference proteome</keyword>
<evidence type="ECO:0000313" key="2">
    <source>
        <dbReference type="Proteomes" id="UP000821865"/>
    </source>
</evidence>
<dbReference type="EMBL" id="CM023470">
    <property type="protein sequence ID" value="KAH7978011.1"/>
    <property type="molecule type" value="Genomic_DNA"/>
</dbReference>
<comment type="caution">
    <text evidence="1">The sequence shown here is derived from an EMBL/GenBank/DDBJ whole genome shotgun (WGS) entry which is preliminary data.</text>
</comment>
<reference evidence="1" key="1">
    <citation type="submission" date="2020-05" db="EMBL/GenBank/DDBJ databases">
        <title>Large-scale comparative analyses of tick genomes elucidate their genetic diversity and vector capacities.</title>
        <authorList>
            <person name="Jia N."/>
            <person name="Wang J."/>
            <person name="Shi W."/>
            <person name="Du L."/>
            <person name="Sun Y."/>
            <person name="Zhan W."/>
            <person name="Jiang J."/>
            <person name="Wang Q."/>
            <person name="Zhang B."/>
            <person name="Ji P."/>
            <person name="Sakyi L.B."/>
            <person name="Cui X."/>
            <person name="Yuan T."/>
            <person name="Jiang B."/>
            <person name="Yang W."/>
            <person name="Lam T.T.-Y."/>
            <person name="Chang Q."/>
            <person name="Ding S."/>
            <person name="Wang X."/>
            <person name="Zhu J."/>
            <person name="Ruan X."/>
            <person name="Zhao L."/>
            <person name="Wei J."/>
            <person name="Que T."/>
            <person name="Du C."/>
            <person name="Cheng J."/>
            <person name="Dai P."/>
            <person name="Han X."/>
            <person name="Huang E."/>
            <person name="Gao Y."/>
            <person name="Liu J."/>
            <person name="Shao H."/>
            <person name="Ye R."/>
            <person name="Li L."/>
            <person name="Wei W."/>
            <person name="Wang X."/>
            <person name="Wang C."/>
            <person name="Yang T."/>
            <person name="Huo Q."/>
            <person name="Li W."/>
            <person name="Guo W."/>
            <person name="Chen H."/>
            <person name="Zhou L."/>
            <person name="Ni X."/>
            <person name="Tian J."/>
            <person name="Zhou Y."/>
            <person name="Sheng Y."/>
            <person name="Liu T."/>
            <person name="Pan Y."/>
            <person name="Xia L."/>
            <person name="Li J."/>
            <person name="Zhao F."/>
            <person name="Cao W."/>
        </authorList>
    </citation>
    <scope>NUCLEOTIDE SEQUENCE</scope>
    <source>
        <strain evidence="1">Dsil-2018</strain>
    </source>
</reference>
<sequence>MTAAGAPEKDQSMIFDFVRRTDPLSEKKTQTLNAKVAAMVALDLQPYSVVEDRGFKKLMAEAVSNYRLLLRTTFSRTLVLRLFDDTRKKVKDELSSAFEGGIAAVTCTGDMLTSRANKGYVASLATFSLQVLG</sequence>
<accession>A0ACB8DUR7</accession>
<name>A0ACB8DUR7_DERSI</name>